<evidence type="ECO:0000313" key="2">
    <source>
        <dbReference type="EMBL" id="CAH0237180.1"/>
    </source>
</evidence>
<comment type="caution">
    <text evidence="2">The sequence shown here is derived from an EMBL/GenBank/DDBJ whole genome shotgun (WGS) entry which is preliminary data.</text>
</comment>
<evidence type="ECO:0000313" key="3">
    <source>
        <dbReference type="Proteomes" id="UP000789326"/>
    </source>
</evidence>
<gene>
    <name evidence="2" type="ORF">SRABI133_02790</name>
</gene>
<reference evidence="2" key="1">
    <citation type="submission" date="2021-11" db="EMBL/GenBank/DDBJ databases">
        <authorList>
            <person name="Bulgarelli D."/>
        </authorList>
    </citation>
    <scope>NUCLEOTIDE SEQUENCE</scope>
    <source>
        <strain evidence="2">Bi133</strain>
    </source>
</reference>
<accession>A0A9W4L1R9</accession>
<feature type="region of interest" description="Disordered" evidence="1">
    <location>
        <begin position="35"/>
        <end position="54"/>
    </location>
</feature>
<dbReference type="EMBL" id="CAKKMG010000037">
    <property type="protein sequence ID" value="CAH0237180.1"/>
    <property type="molecule type" value="Genomic_DNA"/>
</dbReference>
<evidence type="ECO:0000256" key="1">
    <source>
        <dbReference type="SAM" id="MobiDB-lite"/>
    </source>
</evidence>
<name>A0A9W4L1R9_9BACI</name>
<protein>
    <submittedName>
        <fullName evidence="2">Uncharacterized protein</fullName>
    </submittedName>
</protein>
<dbReference type="AlphaFoldDB" id="A0A9W4L1R9"/>
<feature type="compositionally biased region" description="Low complexity" evidence="1">
    <location>
        <begin position="38"/>
        <end position="48"/>
    </location>
</feature>
<proteinExistence type="predicted"/>
<sequence>MIHFLLNLITDMGKEIFIAVATSLILSAFAKKRKKNHSSSQESSGSSSYQDEIV</sequence>
<dbReference type="Proteomes" id="UP000789326">
    <property type="component" value="Unassembled WGS sequence"/>
</dbReference>
<organism evidence="2 3">
    <name type="scientific">Peribacillus simplex</name>
    <dbReference type="NCBI Taxonomy" id="1478"/>
    <lineage>
        <taxon>Bacteria</taxon>
        <taxon>Bacillati</taxon>
        <taxon>Bacillota</taxon>
        <taxon>Bacilli</taxon>
        <taxon>Bacillales</taxon>
        <taxon>Bacillaceae</taxon>
        <taxon>Peribacillus</taxon>
    </lineage>
</organism>